<evidence type="ECO:0000313" key="2">
    <source>
        <dbReference type="EMBL" id="RRJ17286.1"/>
    </source>
</evidence>
<dbReference type="GO" id="GO:0004803">
    <property type="term" value="F:transposase activity"/>
    <property type="evidence" value="ECO:0007669"/>
    <property type="project" value="TreeGrafter"/>
</dbReference>
<accession>A0A3P3Q7Z2</accession>
<feature type="domain" description="Integrase catalytic" evidence="1">
    <location>
        <begin position="230"/>
        <end position="397"/>
    </location>
</feature>
<gene>
    <name evidence="2" type="ORF">EHW90_10005</name>
</gene>
<dbReference type="PANTHER" id="PTHR10948">
    <property type="entry name" value="TRANSPOSASE"/>
    <property type="match status" value="1"/>
</dbReference>
<dbReference type="Proteomes" id="UP000276982">
    <property type="component" value="Unassembled WGS sequence"/>
</dbReference>
<comment type="caution">
    <text evidence="2">The sequence shown here is derived from an EMBL/GenBank/DDBJ whole genome shotgun (WGS) entry which is preliminary data.</text>
</comment>
<dbReference type="InterPro" id="IPR001584">
    <property type="entry name" value="Integrase_cat-core"/>
</dbReference>
<dbReference type="InterPro" id="IPR025246">
    <property type="entry name" value="IS30-like_HTH"/>
</dbReference>
<dbReference type="PANTHER" id="PTHR10948:SF23">
    <property type="entry name" value="TRANSPOSASE INSI FOR INSERTION SEQUENCE ELEMENT IS30A-RELATED"/>
    <property type="match status" value="1"/>
</dbReference>
<organism evidence="2 3">
    <name type="scientific">Lachnoanaerobaculum orale</name>
    <dbReference type="NCBI Taxonomy" id="979627"/>
    <lineage>
        <taxon>Bacteria</taxon>
        <taxon>Bacillati</taxon>
        <taxon>Bacillota</taxon>
        <taxon>Clostridia</taxon>
        <taxon>Lachnospirales</taxon>
        <taxon>Lachnospiraceae</taxon>
        <taxon>Lachnoanaerobaculum</taxon>
    </lineage>
</organism>
<reference evidence="2 3" key="1">
    <citation type="submission" date="2018-11" db="EMBL/GenBank/DDBJ databases">
        <title>Genome sequencing of Lachnoanaerobaculum orale DSM 24553T.</title>
        <authorList>
            <person name="Kook J.-K."/>
            <person name="Park S.-N."/>
            <person name="Lim Y.K."/>
        </authorList>
    </citation>
    <scope>NUCLEOTIDE SEQUENCE [LARGE SCALE GENOMIC DNA]</scope>
    <source>
        <strain evidence="2 3">DSM 24553</strain>
    </source>
</reference>
<evidence type="ECO:0000259" key="1">
    <source>
        <dbReference type="PROSITE" id="PS50994"/>
    </source>
</evidence>
<dbReference type="GO" id="GO:0005829">
    <property type="term" value="C:cytosol"/>
    <property type="evidence" value="ECO:0007669"/>
    <property type="project" value="TreeGrafter"/>
</dbReference>
<dbReference type="GO" id="GO:0015074">
    <property type="term" value="P:DNA integration"/>
    <property type="evidence" value="ECO:0007669"/>
    <property type="project" value="InterPro"/>
</dbReference>
<dbReference type="GO" id="GO:0032196">
    <property type="term" value="P:transposition"/>
    <property type="evidence" value="ECO:0007669"/>
    <property type="project" value="TreeGrafter"/>
</dbReference>
<sequence length="427" mass="48897">MTSLNSFSHLTLEDRRIILTGITNGSTKTAIAETIGKDKSTVCKEIKSHRKLTYRCSMPLECSNYKKCPFGRECKTDCILYSPFHCKRRDRSPGACNGCTNWRHCRFNKYKYSPEDAWNDYRYTLVDSRQGVNLTVKQAKDIADVIAPLLKQGLSPYQILASHPELGISEKTLYNYIEGDVFHEIAGISVLDLRRQVSRKISKKKSNGFKKRADNKHLIWRNYNDYKQYIDDNPNALITQMDTVYNNETTGPFIQTFKFIPSGILFALYQTEKTSTAMKNGVDTLENILGNDVFRKYVNVLLTDRGSEFYAAKDMETGIDGTTRTRVFYCDPMQSGQKGSIENNHIQLRYILPKQTNLVSLGLTDQDALNLVLSHLNSAPVEKFGGKSPLEVASFMYHDLYERLISYGIKEIEKDRIVLKPYLLKNR</sequence>
<evidence type="ECO:0000313" key="3">
    <source>
        <dbReference type="Proteomes" id="UP000276982"/>
    </source>
</evidence>
<dbReference type="InterPro" id="IPR012337">
    <property type="entry name" value="RNaseH-like_sf"/>
</dbReference>
<dbReference type="SUPFAM" id="SSF53098">
    <property type="entry name" value="Ribonuclease H-like"/>
    <property type="match status" value="1"/>
</dbReference>
<name>A0A3P3Q7Z2_9FIRM</name>
<protein>
    <submittedName>
        <fullName evidence="2">IS30 family transposase</fullName>
    </submittedName>
</protein>
<keyword evidence="3" id="KW-1185">Reference proteome</keyword>
<dbReference type="InterPro" id="IPR051917">
    <property type="entry name" value="Transposase-Integrase"/>
</dbReference>
<dbReference type="AlphaFoldDB" id="A0A3P3Q7Z2"/>
<dbReference type="EMBL" id="RRCM01000001">
    <property type="protein sequence ID" value="RRJ17286.1"/>
    <property type="molecule type" value="Genomic_DNA"/>
</dbReference>
<dbReference type="Pfam" id="PF13936">
    <property type="entry name" value="HTH_38"/>
    <property type="match status" value="1"/>
</dbReference>
<proteinExistence type="predicted"/>
<dbReference type="PROSITE" id="PS50994">
    <property type="entry name" value="INTEGRASE"/>
    <property type="match status" value="1"/>
</dbReference>